<dbReference type="OrthoDB" id="1953676at2"/>
<gene>
    <name evidence="1" type="ORF">D4Z93_09980</name>
</gene>
<organism evidence="1 2">
    <name type="scientific">Clostridium fermenticellae</name>
    <dbReference type="NCBI Taxonomy" id="2068654"/>
    <lineage>
        <taxon>Bacteria</taxon>
        <taxon>Bacillati</taxon>
        <taxon>Bacillota</taxon>
        <taxon>Clostridia</taxon>
        <taxon>Eubacteriales</taxon>
        <taxon>Clostridiaceae</taxon>
        <taxon>Clostridium</taxon>
    </lineage>
</organism>
<dbReference type="RefSeq" id="WP_119973181.1">
    <property type="nucleotide sequence ID" value="NZ_CP032416.1"/>
</dbReference>
<proteinExistence type="predicted"/>
<protein>
    <recommendedName>
        <fullName evidence="3">Twitching motility protein PilT</fullName>
    </recommendedName>
</protein>
<evidence type="ECO:0008006" key="3">
    <source>
        <dbReference type="Google" id="ProtNLM"/>
    </source>
</evidence>
<accession>A0A386H5E2</accession>
<name>A0A386H5E2_9CLOT</name>
<sequence>MIHVNCNKRGSGKTKILIDMANKIISKSEGNIVYIDDDKRPLLELDRRIRFITTSEFNLTNQETFYGFLCGILSEDYDIDTIFIDGLFNIVQGSLQDAAHLFYLIEKLSEENEVDFYININGDEKIPEFIMKYVA</sequence>
<evidence type="ECO:0000313" key="1">
    <source>
        <dbReference type="EMBL" id="AYD40834.1"/>
    </source>
</evidence>
<keyword evidence="2" id="KW-1185">Reference proteome</keyword>
<dbReference type="Proteomes" id="UP000266301">
    <property type="component" value="Chromosome"/>
</dbReference>
<dbReference type="AlphaFoldDB" id="A0A386H5E2"/>
<reference evidence="1 2" key="1">
    <citation type="journal article" date="2019" name="Int. J. Syst. Evol. Microbiol.">
        <title>Clostridium fermenticellae sp. nov., isolated from the mud in a fermentation cellar for the production of the Chinese liquor, baijiu.</title>
        <authorList>
            <person name="Xu P.X."/>
            <person name="Chai L.J."/>
            <person name="Qiu T."/>
            <person name="Zhang X.J."/>
            <person name="Lu Z.M."/>
            <person name="Xiao C."/>
            <person name="Wang S.T."/>
            <person name="Shen C.H."/>
            <person name="Shi J.S."/>
            <person name="Xu Z.H."/>
        </authorList>
    </citation>
    <scope>NUCLEOTIDE SEQUENCE [LARGE SCALE GENOMIC DNA]</scope>
    <source>
        <strain evidence="1 2">JN500901</strain>
    </source>
</reference>
<dbReference type="KEGG" id="cfer:D4Z93_09980"/>
<dbReference type="EMBL" id="CP032416">
    <property type="protein sequence ID" value="AYD40834.1"/>
    <property type="molecule type" value="Genomic_DNA"/>
</dbReference>
<evidence type="ECO:0000313" key="2">
    <source>
        <dbReference type="Proteomes" id="UP000266301"/>
    </source>
</evidence>